<dbReference type="PANTHER" id="PTHR47377:SF1">
    <property type="entry name" value="RHODANESE-LIKE DOMAIN-CONTAINING PROTEIN 4, CHLOROPLASTIC"/>
    <property type="match status" value="1"/>
</dbReference>
<evidence type="ECO:0000256" key="4">
    <source>
        <dbReference type="ARBA" id="ARBA00022640"/>
    </source>
</evidence>
<feature type="compositionally biased region" description="Low complexity" evidence="9">
    <location>
        <begin position="352"/>
        <end position="364"/>
    </location>
</feature>
<evidence type="ECO:0000256" key="5">
    <source>
        <dbReference type="ARBA" id="ARBA00022692"/>
    </source>
</evidence>
<gene>
    <name evidence="11" type="ORF">STAS_23395</name>
</gene>
<evidence type="ECO:0000256" key="9">
    <source>
        <dbReference type="SAM" id="MobiDB-lite"/>
    </source>
</evidence>
<keyword evidence="7" id="KW-1133">Transmembrane helix</keyword>
<comment type="caution">
    <text evidence="11">The sequence shown here is derived from an EMBL/GenBank/DDBJ whole genome shotgun (WGS) entry which is preliminary data.</text>
</comment>
<dbReference type="Proteomes" id="UP000325081">
    <property type="component" value="Unassembled WGS sequence"/>
</dbReference>
<dbReference type="AlphaFoldDB" id="A0A5A7QMY4"/>
<keyword evidence="5" id="KW-0812">Transmembrane</keyword>
<evidence type="ECO:0000259" key="10">
    <source>
        <dbReference type="PROSITE" id="PS50206"/>
    </source>
</evidence>
<dbReference type="InterPro" id="IPR001763">
    <property type="entry name" value="Rhodanese-like_dom"/>
</dbReference>
<dbReference type="InterPro" id="IPR036873">
    <property type="entry name" value="Rhodanese-like_dom_sf"/>
</dbReference>
<feature type="region of interest" description="Disordered" evidence="9">
    <location>
        <begin position="1"/>
        <end position="36"/>
    </location>
</feature>
<keyword evidence="4" id="KW-0934">Plastid</keyword>
<evidence type="ECO:0000313" key="12">
    <source>
        <dbReference type="Proteomes" id="UP000325081"/>
    </source>
</evidence>
<evidence type="ECO:0000313" key="11">
    <source>
        <dbReference type="EMBL" id="GER46366.1"/>
    </source>
</evidence>
<protein>
    <submittedName>
        <fullName evidence="11">Hydroxyproline-rich glycoprotein</fullName>
    </submittedName>
</protein>
<dbReference type="FunFam" id="3.40.250.10:FF:000044">
    <property type="entry name" value="Rhodanese-like domain-containing protein 4, chloroplastic"/>
    <property type="match status" value="1"/>
</dbReference>
<proteinExistence type="predicted"/>
<dbReference type="Gene3D" id="3.40.250.10">
    <property type="entry name" value="Rhodanese-like domain"/>
    <property type="match status" value="1"/>
</dbReference>
<dbReference type="GO" id="GO:0009535">
    <property type="term" value="C:chloroplast thylakoid membrane"/>
    <property type="evidence" value="ECO:0007669"/>
    <property type="project" value="UniProtKB-ARBA"/>
</dbReference>
<organism evidence="11 12">
    <name type="scientific">Striga asiatica</name>
    <name type="common">Asiatic witchweed</name>
    <name type="synonym">Buchnera asiatica</name>
    <dbReference type="NCBI Taxonomy" id="4170"/>
    <lineage>
        <taxon>Eukaryota</taxon>
        <taxon>Viridiplantae</taxon>
        <taxon>Streptophyta</taxon>
        <taxon>Embryophyta</taxon>
        <taxon>Tracheophyta</taxon>
        <taxon>Spermatophyta</taxon>
        <taxon>Magnoliopsida</taxon>
        <taxon>eudicotyledons</taxon>
        <taxon>Gunneridae</taxon>
        <taxon>Pentapetalae</taxon>
        <taxon>asterids</taxon>
        <taxon>lamiids</taxon>
        <taxon>Lamiales</taxon>
        <taxon>Orobanchaceae</taxon>
        <taxon>Buchnereae</taxon>
        <taxon>Striga</taxon>
    </lineage>
</organism>
<feature type="compositionally biased region" description="Polar residues" evidence="9">
    <location>
        <begin position="24"/>
        <end position="36"/>
    </location>
</feature>
<evidence type="ECO:0000256" key="1">
    <source>
        <dbReference type="ARBA" id="ARBA00004229"/>
    </source>
</evidence>
<dbReference type="SUPFAM" id="SSF52821">
    <property type="entry name" value="Rhodanese/Cell cycle control phosphatase"/>
    <property type="match status" value="1"/>
</dbReference>
<accession>A0A5A7QMY4</accession>
<evidence type="ECO:0000256" key="2">
    <source>
        <dbReference type="ARBA" id="ARBA00004370"/>
    </source>
</evidence>
<dbReference type="PANTHER" id="PTHR47377">
    <property type="entry name" value="RHODANESE-LIKE DOMAIN-CONTAINING PROTEIN 4, CHLOROPLASTIC"/>
    <property type="match status" value="1"/>
</dbReference>
<dbReference type="InterPro" id="IPR044240">
    <property type="entry name" value="STR4-like"/>
</dbReference>
<feature type="region of interest" description="Disordered" evidence="9">
    <location>
        <begin position="352"/>
        <end position="419"/>
    </location>
</feature>
<feature type="domain" description="Rhodanese" evidence="10">
    <location>
        <begin position="135"/>
        <end position="241"/>
    </location>
</feature>
<evidence type="ECO:0000256" key="6">
    <source>
        <dbReference type="ARBA" id="ARBA00022946"/>
    </source>
</evidence>
<dbReference type="PROSITE" id="PS50206">
    <property type="entry name" value="RHODANESE_3"/>
    <property type="match status" value="1"/>
</dbReference>
<keyword evidence="12" id="KW-1185">Reference proteome</keyword>
<keyword evidence="6" id="KW-0809">Transit peptide</keyword>
<feature type="compositionally biased region" description="Pro residues" evidence="9">
    <location>
        <begin position="408"/>
        <end position="419"/>
    </location>
</feature>
<evidence type="ECO:0000256" key="8">
    <source>
        <dbReference type="ARBA" id="ARBA00023136"/>
    </source>
</evidence>
<reference evidence="12" key="1">
    <citation type="journal article" date="2019" name="Curr. Biol.">
        <title>Genome Sequence of Striga asiatica Provides Insight into the Evolution of Plant Parasitism.</title>
        <authorList>
            <person name="Yoshida S."/>
            <person name="Kim S."/>
            <person name="Wafula E.K."/>
            <person name="Tanskanen J."/>
            <person name="Kim Y.M."/>
            <person name="Honaas L."/>
            <person name="Yang Z."/>
            <person name="Spallek T."/>
            <person name="Conn C.E."/>
            <person name="Ichihashi Y."/>
            <person name="Cheong K."/>
            <person name="Cui S."/>
            <person name="Der J.P."/>
            <person name="Gundlach H."/>
            <person name="Jiao Y."/>
            <person name="Hori C."/>
            <person name="Ishida J.K."/>
            <person name="Kasahara H."/>
            <person name="Kiba T."/>
            <person name="Kim M.S."/>
            <person name="Koo N."/>
            <person name="Laohavisit A."/>
            <person name="Lee Y.H."/>
            <person name="Lumba S."/>
            <person name="McCourt P."/>
            <person name="Mortimer J.C."/>
            <person name="Mutuku J.M."/>
            <person name="Nomura T."/>
            <person name="Sasaki-Sekimoto Y."/>
            <person name="Seto Y."/>
            <person name="Wang Y."/>
            <person name="Wakatake T."/>
            <person name="Sakakibara H."/>
            <person name="Demura T."/>
            <person name="Yamaguchi S."/>
            <person name="Yoneyama K."/>
            <person name="Manabe R.I."/>
            <person name="Nelson D.C."/>
            <person name="Schulman A.H."/>
            <person name="Timko M.P."/>
            <person name="dePamphilis C.W."/>
            <person name="Choi D."/>
            <person name="Shirasu K."/>
        </authorList>
    </citation>
    <scope>NUCLEOTIDE SEQUENCE [LARGE SCALE GENOMIC DNA]</scope>
    <source>
        <strain evidence="12">cv. UVA1</strain>
    </source>
</reference>
<sequence>MEALNSAVPTPFPVLAKRTEPRKNPSQPSCSIPRSKNQSLSLSRSFNGGLVLLSSLISSGISKALSYDDALQQSTDGASGIDLNGAITFAAENPVVIGGGMAAAVAVPLLVSQLVGKGKAWGVESARNAYAKLGEDENVQLLDVRSTVEIKGAGRPDLKGLKKKAVGIMYKGEDKVGFLDKLSLRFKEPQNTTLFILDKFDGNSELVAELVTANGFKAAYAIKDGAEGPKGWKNTGLPWIPPKKGLSLDFSSLTDAFEESSEIVPLTLGIAAAAGLGIFTFTEVETVLQVLGSAALVQFVSKKLLFAEDRKQTIQQIEEILNTKVAPKELVGDIQEIGKALLPTVVTSKALPAPEEEASPVSSSTDNSVQKSESIPEVVNSVSKAEVQKESLPIAPRSLSPYPNYPDYKPPSSPIPSQP</sequence>
<keyword evidence="3" id="KW-0150">Chloroplast</keyword>
<dbReference type="EMBL" id="BKCP01007515">
    <property type="protein sequence ID" value="GER46366.1"/>
    <property type="molecule type" value="Genomic_DNA"/>
</dbReference>
<keyword evidence="8" id="KW-0472">Membrane</keyword>
<evidence type="ECO:0000256" key="3">
    <source>
        <dbReference type="ARBA" id="ARBA00022528"/>
    </source>
</evidence>
<evidence type="ECO:0000256" key="7">
    <source>
        <dbReference type="ARBA" id="ARBA00022989"/>
    </source>
</evidence>
<name>A0A5A7QMY4_STRAF</name>
<dbReference type="OrthoDB" id="1927399at2759"/>
<comment type="subcellular location">
    <subcellularLocation>
        <location evidence="2">Membrane</location>
    </subcellularLocation>
    <subcellularLocation>
        <location evidence="1">Plastid</location>
        <location evidence="1">Chloroplast</location>
    </subcellularLocation>
</comment>